<comment type="subcellular location">
    <subcellularLocation>
        <location evidence="2">Cytoplasm</location>
    </subcellularLocation>
    <subcellularLocation>
        <location evidence="1">Nucleus</location>
    </subcellularLocation>
</comment>
<name>A0A1B7P478_9EURO</name>
<gene>
    <name evidence="10" type="ORF">ACJ72_01820</name>
</gene>
<dbReference type="InterPro" id="IPR055089">
    <property type="entry name" value="COP9_N"/>
</dbReference>
<dbReference type="InterPro" id="IPR050756">
    <property type="entry name" value="CSN3"/>
</dbReference>
<keyword evidence="11" id="KW-1185">Reference proteome</keyword>
<keyword evidence="6" id="KW-0736">Signalosome</keyword>
<evidence type="ECO:0000313" key="10">
    <source>
        <dbReference type="EMBL" id="OAX83819.1"/>
    </source>
</evidence>
<evidence type="ECO:0000256" key="2">
    <source>
        <dbReference type="ARBA" id="ARBA00004496"/>
    </source>
</evidence>
<evidence type="ECO:0000313" key="11">
    <source>
        <dbReference type="Proteomes" id="UP000091918"/>
    </source>
</evidence>
<dbReference type="Pfam" id="PF22788">
    <property type="entry name" value="COP9_hel_rpt"/>
    <property type="match status" value="1"/>
</dbReference>
<accession>A0A1B7P478</accession>
<feature type="domain" description="PCI" evidence="9">
    <location>
        <begin position="251"/>
        <end position="416"/>
    </location>
</feature>
<dbReference type="InterPro" id="IPR000717">
    <property type="entry name" value="PCI_dom"/>
</dbReference>
<dbReference type="GO" id="GO:0006511">
    <property type="term" value="P:ubiquitin-dependent protein catabolic process"/>
    <property type="evidence" value="ECO:0007669"/>
    <property type="project" value="TreeGrafter"/>
</dbReference>
<sequence length="500" mass="55645">MEDILSRLLSFPPATPPVLSKVPDVGYDKEICTLYSELKRIPAHKLAADIPGKGNLLELLDPGRQTLGYLFVLLSHYQVSQENTKESFPTAWLPGGQIWLKSVALLKMFDPLQIRYAGQEWRGLVEMVAKSSKIASRPLLAVYPLKYAILRLDPSSSTFTSSHTTFVRLCLQSRTYLCALDILDKPICHFPTISDKQFIKRSQLLPSHQHESSMSFITSASGLSGKIIHRSYLEYFLYGAMIYMGLKRWDNAFHFLEVVISAPTTNSVSMIMVEAYKKWVLLCLLEKGKPLPMPKTVTPLAAKAYGSLAKPYDALADIFKSGDLSRLQAEITAGEAVWLNDNNIGLVSQVLIAYRRFSIVKLEKTFAALSIPDIASYLGPDTQISDVFVARLITTGQLRACLIHASDSSKPTVLRFTPSTSSLGHQSESKFIADLATQRKRLETLLKNAKGTDIKLELGREYIESLRKTSRRSDVHGKDGRSMAGISNGDVDEDVMGDFE</sequence>
<feature type="compositionally biased region" description="Basic and acidic residues" evidence="8">
    <location>
        <begin position="469"/>
        <end position="481"/>
    </location>
</feature>
<evidence type="ECO:0000256" key="4">
    <source>
        <dbReference type="ARBA" id="ARBA00014878"/>
    </source>
</evidence>
<comment type="similarity">
    <text evidence="3">Belongs to the CSN3 family.</text>
</comment>
<dbReference type="GO" id="GO:0008180">
    <property type="term" value="C:COP9 signalosome"/>
    <property type="evidence" value="ECO:0007669"/>
    <property type="project" value="UniProtKB-KW"/>
</dbReference>
<dbReference type="PROSITE" id="PS50250">
    <property type="entry name" value="PCI"/>
    <property type="match status" value="1"/>
</dbReference>
<keyword evidence="5" id="KW-0963">Cytoplasm</keyword>
<dbReference type="STRING" id="1658172.A0A1B7P478"/>
<evidence type="ECO:0000256" key="8">
    <source>
        <dbReference type="SAM" id="MobiDB-lite"/>
    </source>
</evidence>
<evidence type="ECO:0000256" key="7">
    <source>
        <dbReference type="ARBA" id="ARBA00023242"/>
    </source>
</evidence>
<dbReference type="EMBL" id="LGUA01000132">
    <property type="protein sequence ID" value="OAX83819.1"/>
    <property type="molecule type" value="Genomic_DNA"/>
</dbReference>
<proteinExistence type="inferred from homology"/>
<feature type="compositionally biased region" description="Acidic residues" evidence="8">
    <location>
        <begin position="490"/>
        <end position="500"/>
    </location>
</feature>
<evidence type="ECO:0000256" key="1">
    <source>
        <dbReference type="ARBA" id="ARBA00004123"/>
    </source>
</evidence>
<dbReference type="AlphaFoldDB" id="A0A1B7P478"/>
<evidence type="ECO:0000256" key="3">
    <source>
        <dbReference type="ARBA" id="ARBA00007084"/>
    </source>
</evidence>
<reference evidence="10 11" key="1">
    <citation type="submission" date="2015-07" db="EMBL/GenBank/DDBJ databases">
        <title>Emmonsia species relationships and genome sequence.</title>
        <authorList>
            <person name="Cuomo C.A."/>
            <person name="Schwartz I.S."/>
            <person name="Kenyon C."/>
            <person name="de Hoog G.S."/>
            <person name="Govender N.P."/>
            <person name="Botha A."/>
            <person name="Moreno L."/>
            <person name="de Vries M."/>
            <person name="Munoz J.F."/>
            <person name="Stielow J.B."/>
        </authorList>
    </citation>
    <scope>NUCLEOTIDE SEQUENCE [LARGE SCALE GENOMIC DNA]</scope>
    <source>
        <strain evidence="10 11">CBS 136260</strain>
    </source>
</reference>
<comment type="caution">
    <text evidence="10">The sequence shown here is derived from an EMBL/GenBank/DDBJ whole genome shotgun (WGS) entry which is preliminary data.</text>
</comment>
<evidence type="ECO:0000259" key="9">
    <source>
        <dbReference type="PROSITE" id="PS50250"/>
    </source>
</evidence>
<protein>
    <recommendedName>
        <fullName evidence="4">COP9 signalosome complex subunit 3</fullName>
    </recommendedName>
</protein>
<evidence type="ECO:0000256" key="5">
    <source>
        <dbReference type="ARBA" id="ARBA00022490"/>
    </source>
</evidence>
<feature type="region of interest" description="Disordered" evidence="8">
    <location>
        <begin position="469"/>
        <end position="500"/>
    </location>
</feature>
<dbReference type="PANTHER" id="PTHR10758">
    <property type="entry name" value="26S PROTEASOME NON-ATPASE REGULATORY SUBUNIT 3/COP9 SIGNALOSOME COMPLEX SUBUNIT 3"/>
    <property type="match status" value="1"/>
</dbReference>
<organism evidence="10 11">
    <name type="scientific">Emergomyces africanus</name>
    <dbReference type="NCBI Taxonomy" id="1955775"/>
    <lineage>
        <taxon>Eukaryota</taxon>
        <taxon>Fungi</taxon>
        <taxon>Dikarya</taxon>
        <taxon>Ascomycota</taxon>
        <taxon>Pezizomycotina</taxon>
        <taxon>Eurotiomycetes</taxon>
        <taxon>Eurotiomycetidae</taxon>
        <taxon>Onygenales</taxon>
        <taxon>Ajellomycetaceae</taxon>
        <taxon>Emergomyces</taxon>
    </lineage>
</organism>
<dbReference type="PANTHER" id="PTHR10758:SF1">
    <property type="entry name" value="COP9 SIGNALOSOME COMPLEX SUBUNIT 3"/>
    <property type="match status" value="1"/>
</dbReference>
<dbReference type="Proteomes" id="UP000091918">
    <property type="component" value="Unassembled WGS sequence"/>
</dbReference>
<dbReference type="GO" id="GO:0005737">
    <property type="term" value="C:cytoplasm"/>
    <property type="evidence" value="ECO:0007669"/>
    <property type="project" value="UniProtKB-SubCell"/>
</dbReference>
<keyword evidence="7" id="KW-0539">Nucleus</keyword>
<evidence type="ECO:0000256" key="6">
    <source>
        <dbReference type="ARBA" id="ARBA00022790"/>
    </source>
</evidence>
<dbReference type="OrthoDB" id="29061at2759"/>